<dbReference type="GO" id="GO:0090374">
    <property type="term" value="P:oligopeptide export from mitochondrion"/>
    <property type="evidence" value="ECO:0007669"/>
    <property type="project" value="TreeGrafter"/>
</dbReference>
<accession>A0A0K2SXV1</accession>
<evidence type="ECO:0000256" key="4">
    <source>
        <dbReference type="ARBA" id="ARBA00022538"/>
    </source>
</evidence>
<dbReference type="SMART" id="SM00382">
    <property type="entry name" value="AAA"/>
    <property type="match status" value="1"/>
</dbReference>
<evidence type="ECO:0000256" key="15">
    <source>
        <dbReference type="ARBA" id="ARBA00040439"/>
    </source>
</evidence>
<comment type="subcellular location">
    <subcellularLocation>
        <location evidence="1">Mitochondrion inner membrane</location>
        <topology evidence="1">Multi-pass membrane protein</topology>
    </subcellularLocation>
</comment>
<dbReference type="PANTHER" id="PTHR43394">
    <property type="entry name" value="ATP-DEPENDENT PERMEASE MDL1, MITOCHONDRIAL"/>
    <property type="match status" value="1"/>
</dbReference>
<dbReference type="SUPFAM" id="SSF90123">
    <property type="entry name" value="ABC transporter transmembrane region"/>
    <property type="match status" value="1"/>
</dbReference>
<evidence type="ECO:0000256" key="12">
    <source>
        <dbReference type="ARBA" id="ARBA00023065"/>
    </source>
</evidence>
<dbReference type="FunFam" id="1.20.1560.10:FF:000016">
    <property type="entry name" value="ATP-binding cassette sub-family B member 8, mitochondrial"/>
    <property type="match status" value="1"/>
</dbReference>
<dbReference type="Pfam" id="PF00664">
    <property type="entry name" value="ABC_membrane"/>
    <property type="match status" value="1"/>
</dbReference>
<keyword evidence="11 18" id="KW-1133">Transmembrane helix</keyword>
<proteinExistence type="inferred from homology"/>
<evidence type="ECO:0000256" key="16">
    <source>
        <dbReference type="ARBA" id="ARBA00041416"/>
    </source>
</evidence>
<comment type="similarity">
    <text evidence="2">Belongs to the ABC transporter superfamily. ABCB family. Multidrug resistance exporter (TC 3.A.1.201) subfamily.</text>
</comment>
<feature type="transmembrane region" description="Helical" evidence="18">
    <location>
        <begin position="258"/>
        <end position="277"/>
    </location>
</feature>
<evidence type="ECO:0000256" key="5">
    <source>
        <dbReference type="ARBA" id="ARBA00022692"/>
    </source>
</evidence>
<dbReference type="GO" id="GO:0006813">
    <property type="term" value="P:potassium ion transport"/>
    <property type="evidence" value="ECO:0007669"/>
    <property type="project" value="UniProtKB-KW"/>
</dbReference>
<keyword evidence="3" id="KW-0813">Transport</keyword>
<protein>
    <recommendedName>
        <fullName evidence="15">Mitochondrial potassium channel ATP-binding subunit</fullName>
    </recommendedName>
    <alternativeName>
        <fullName evidence="17">ATP-binding cassette sub-family B member 8, mitochondrial</fullName>
    </alternativeName>
    <alternativeName>
        <fullName evidence="16">Mitochondrial sulfonylurea-receptor</fullName>
    </alternativeName>
</protein>
<dbReference type="InterPro" id="IPR027417">
    <property type="entry name" value="P-loop_NTPase"/>
</dbReference>
<keyword evidence="6" id="KW-0547">Nucleotide-binding</keyword>
<gene>
    <name evidence="21" type="primary">ABCB8</name>
</gene>
<dbReference type="FunFam" id="3.40.50.300:FF:000403">
    <property type="entry name" value="ATP-binding cassette sub-family B member 8, mitochondrial"/>
    <property type="match status" value="1"/>
</dbReference>
<dbReference type="EMBL" id="HACA01000740">
    <property type="protein sequence ID" value="CDW18101.1"/>
    <property type="molecule type" value="Transcribed_RNA"/>
</dbReference>
<evidence type="ECO:0000256" key="11">
    <source>
        <dbReference type="ARBA" id="ARBA00022989"/>
    </source>
</evidence>
<evidence type="ECO:0000256" key="7">
    <source>
        <dbReference type="ARBA" id="ARBA00022792"/>
    </source>
</evidence>
<dbReference type="CDD" id="cd18574">
    <property type="entry name" value="ABC_6TM_ABCB8_like"/>
    <property type="match status" value="1"/>
</dbReference>
<organism evidence="21">
    <name type="scientific">Lepeophtheirus salmonis</name>
    <name type="common">Salmon louse</name>
    <name type="synonym">Caligus salmonis</name>
    <dbReference type="NCBI Taxonomy" id="72036"/>
    <lineage>
        <taxon>Eukaryota</taxon>
        <taxon>Metazoa</taxon>
        <taxon>Ecdysozoa</taxon>
        <taxon>Arthropoda</taxon>
        <taxon>Crustacea</taxon>
        <taxon>Multicrustacea</taxon>
        <taxon>Hexanauplia</taxon>
        <taxon>Copepoda</taxon>
        <taxon>Siphonostomatoida</taxon>
        <taxon>Caligidae</taxon>
        <taxon>Lepeophtheirus</taxon>
    </lineage>
</organism>
<dbReference type="InterPro" id="IPR039421">
    <property type="entry name" value="Type_1_exporter"/>
</dbReference>
<evidence type="ECO:0000256" key="8">
    <source>
        <dbReference type="ARBA" id="ARBA00022840"/>
    </source>
</evidence>
<feature type="transmembrane region" description="Helical" evidence="18">
    <location>
        <begin position="160"/>
        <end position="180"/>
    </location>
</feature>
<keyword evidence="4" id="KW-0633">Potassium transport</keyword>
<dbReference type="OrthoDB" id="6500128at2759"/>
<evidence type="ECO:0000259" key="19">
    <source>
        <dbReference type="PROSITE" id="PS50893"/>
    </source>
</evidence>
<evidence type="ECO:0000313" key="21">
    <source>
        <dbReference type="EMBL" id="CDW18101.1"/>
    </source>
</evidence>
<evidence type="ECO:0000256" key="18">
    <source>
        <dbReference type="SAM" id="Phobius"/>
    </source>
</evidence>
<evidence type="ECO:0000256" key="1">
    <source>
        <dbReference type="ARBA" id="ARBA00004448"/>
    </source>
</evidence>
<keyword evidence="13" id="KW-0496">Mitochondrion</keyword>
<dbReference type="InterPro" id="IPR003439">
    <property type="entry name" value="ABC_transporter-like_ATP-bd"/>
</dbReference>
<keyword evidence="9" id="KW-0809">Transit peptide</keyword>
<dbReference type="GO" id="GO:0005524">
    <property type="term" value="F:ATP binding"/>
    <property type="evidence" value="ECO:0007669"/>
    <property type="project" value="UniProtKB-KW"/>
</dbReference>
<evidence type="ECO:0000259" key="20">
    <source>
        <dbReference type="PROSITE" id="PS50929"/>
    </source>
</evidence>
<name>A0A0K2SXV1_LEPSM</name>
<dbReference type="Gene3D" id="3.40.50.300">
    <property type="entry name" value="P-loop containing nucleotide triphosphate hydrolases"/>
    <property type="match status" value="1"/>
</dbReference>
<dbReference type="InterPro" id="IPR017871">
    <property type="entry name" value="ABC_transporter-like_CS"/>
</dbReference>
<feature type="domain" description="ABC transporter" evidence="19">
    <location>
        <begin position="433"/>
        <end position="671"/>
    </location>
</feature>
<dbReference type="CDD" id="cd03249">
    <property type="entry name" value="ABC_MTABC3_MDL1_MDL2"/>
    <property type="match status" value="1"/>
</dbReference>
<evidence type="ECO:0000256" key="14">
    <source>
        <dbReference type="ARBA" id="ARBA00023136"/>
    </source>
</evidence>
<keyword evidence="14 18" id="KW-0472">Membrane</keyword>
<dbReference type="AlphaFoldDB" id="A0A0K2SXV1"/>
<reference evidence="21" key="1">
    <citation type="submission" date="2014-05" db="EMBL/GenBank/DDBJ databases">
        <authorList>
            <person name="Chronopoulou M."/>
        </authorList>
    </citation>
    <scope>NUCLEOTIDE SEQUENCE</scope>
    <source>
        <tissue evidence="21">Whole organism</tissue>
    </source>
</reference>
<dbReference type="InterPro" id="IPR011527">
    <property type="entry name" value="ABC1_TM_dom"/>
</dbReference>
<dbReference type="Pfam" id="PF00005">
    <property type="entry name" value="ABC_tran"/>
    <property type="match status" value="1"/>
</dbReference>
<dbReference type="PANTHER" id="PTHR43394:SF17">
    <property type="entry name" value="MITOCHONDRIAL POTASSIUM CHANNEL ATP-BINDING SUBUNIT"/>
    <property type="match status" value="1"/>
</dbReference>
<dbReference type="PROSITE" id="PS00211">
    <property type="entry name" value="ABC_TRANSPORTER_1"/>
    <property type="match status" value="1"/>
</dbReference>
<evidence type="ECO:0000256" key="2">
    <source>
        <dbReference type="ARBA" id="ARBA00007577"/>
    </source>
</evidence>
<evidence type="ECO:0000256" key="10">
    <source>
        <dbReference type="ARBA" id="ARBA00022958"/>
    </source>
</evidence>
<dbReference type="PROSITE" id="PS50929">
    <property type="entry name" value="ABC_TM1F"/>
    <property type="match status" value="1"/>
</dbReference>
<feature type="transmembrane region" description="Helical" evidence="18">
    <location>
        <begin position="100"/>
        <end position="118"/>
    </location>
</feature>
<evidence type="ECO:0000256" key="3">
    <source>
        <dbReference type="ARBA" id="ARBA00022448"/>
    </source>
</evidence>
<dbReference type="GO" id="GO:0016887">
    <property type="term" value="F:ATP hydrolysis activity"/>
    <property type="evidence" value="ECO:0007669"/>
    <property type="project" value="InterPro"/>
</dbReference>
<keyword evidence="10" id="KW-0630">Potassium</keyword>
<dbReference type="GO" id="GO:0015421">
    <property type="term" value="F:ABC-type oligopeptide transporter activity"/>
    <property type="evidence" value="ECO:0007669"/>
    <property type="project" value="TreeGrafter"/>
</dbReference>
<evidence type="ECO:0000256" key="6">
    <source>
        <dbReference type="ARBA" id="ARBA00022741"/>
    </source>
</evidence>
<evidence type="ECO:0000256" key="17">
    <source>
        <dbReference type="ARBA" id="ARBA00042968"/>
    </source>
</evidence>
<dbReference type="InterPro" id="IPR003593">
    <property type="entry name" value="AAA+_ATPase"/>
</dbReference>
<sequence>MTLALFRAATQCCFRISRSSEGLKSFTRKTLPIILGGSTTLCLVGFNLRNVKAEAPSKREKEILPSRVVEAKSEKLSSTDPSNDHPFPWIKFLGYITPHFHYLICAVCSAIAVAYFNIKIPLLLGDIVNVVSSYISETVLSEMRHDNFLREMKEPTLSMIKFYAAQSICTIAYIYSLACLGERMAASLRKDLFNSIICQDIAFFDEHKTGEIVSRLSADVQEFKSSFKLVISQGLRSSAQASGCIVSMYMISPQMTSAMGVIVPTVILGGTYIGSYLRVLSKKAQAQVAKATAVGEECISNIRTVRGFAMEDAEMELYSREVDKTRDFNEALGLGIGVFQGASNFFLNSIVLGTITYGGYLMSDDNLNPGQLMSFLVSVQTIQRSITQVSLLFGHLVKGMASGSRIFEYIEKVPLIPISGGVKIPYHSFFGDVEFKNITFSYPTRPEQAVLKDFSLRIPPSKTVALVGTSGGGKTTIAALLERFYDINGGGSLEIDGINIRDLDPSWLRGSAIGYINQEPVLFATSVIENIRYGRPNATDNEVYEAAKAAHVDDFVRTFPDGYSTILGERGVTVSGGQKQRIAIARALLKNPPILILDEATSALDAESERIVQEALDKLSKGRTSLVIAHRLSTIKNADVIAVIDKGVMAEIGTHAALKRKGGIYSRLIEQQEFRE</sequence>
<dbReference type="GO" id="GO:0005743">
    <property type="term" value="C:mitochondrial inner membrane"/>
    <property type="evidence" value="ECO:0007669"/>
    <property type="project" value="UniProtKB-SubCell"/>
</dbReference>
<keyword evidence="5 18" id="KW-0812">Transmembrane</keyword>
<dbReference type="OMA" id="MTWLGER"/>
<dbReference type="SUPFAM" id="SSF52540">
    <property type="entry name" value="P-loop containing nucleoside triphosphate hydrolases"/>
    <property type="match status" value="1"/>
</dbReference>
<evidence type="ECO:0000256" key="13">
    <source>
        <dbReference type="ARBA" id="ARBA00023128"/>
    </source>
</evidence>
<keyword evidence="7" id="KW-0999">Mitochondrion inner membrane</keyword>
<keyword evidence="8 21" id="KW-0067">ATP-binding</keyword>
<feature type="domain" description="ABC transmembrane type-1" evidence="20">
    <location>
        <begin position="106"/>
        <end position="398"/>
    </location>
</feature>
<dbReference type="InterPro" id="IPR036640">
    <property type="entry name" value="ABC1_TM_sf"/>
</dbReference>
<dbReference type="Gene3D" id="1.20.1560.10">
    <property type="entry name" value="ABC transporter type 1, transmembrane domain"/>
    <property type="match status" value="1"/>
</dbReference>
<dbReference type="PROSITE" id="PS50893">
    <property type="entry name" value="ABC_TRANSPORTER_2"/>
    <property type="match status" value="1"/>
</dbReference>
<evidence type="ECO:0000256" key="9">
    <source>
        <dbReference type="ARBA" id="ARBA00022946"/>
    </source>
</evidence>
<keyword evidence="12" id="KW-0406">Ion transport</keyword>